<evidence type="ECO:0000313" key="6">
    <source>
        <dbReference type="Proteomes" id="UP000286045"/>
    </source>
</evidence>
<dbReference type="Pfam" id="PF00076">
    <property type="entry name" value="RRM_1"/>
    <property type="match status" value="1"/>
</dbReference>
<dbReference type="EMBL" id="RYZI01000411">
    <property type="protein sequence ID" value="RWA05687.1"/>
    <property type="molecule type" value="Genomic_DNA"/>
</dbReference>
<feature type="region of interest" description="Disordered" evidence="3">
    <location>
        <begin position="120"/>
        <end position="155"/>
    </location>
</feature>
<dbReference type="InterPro" id="IPR052462">
    <property type="entry name" value="SLIRP/GR-RBP-like"/>
</dbReference>
<organism evidence="5 6">
    <name type="scientific">Xylaria grammica</name>
    <dbReference type="NCBI Taxonomy" id="363999"/>
    <lineage>
        <taxon>Eukaryota</taxon>
        <taxon>Fungi</taxon>
        <taxon>Dikarya</taxon>
        <taxon>Ascomycota</taxon>
        <taxon>Pezizomycotina</taxon>
        <taxon>Sordariomycetes</taxon>
        <taxon>Xylariomycetidae</taxon>
        <taxon>Xylariales</taxon>
        <taxon>Xylariaceae</taxon>
        <taxon>Xylaria</taxon>
    </lineage>
</organism>
<dbReference type="FunFam" id="3.30.70.330:FF:000684">
    <property type="entry name" value="Putative glycine-rich RNA-binding protein"/>
    <property type="match status" value="1"/>
</dbReference>
<feature type="region of interest" description="Disordered" evidence="3">
    <location>
        <begin position="74"/>
        <end position="105"/>
    </location>
</feature>
<dbReference type="Proteomes" id="UP000286045">
    <property type="component" value="Unassembled WGS sequence"/>
</dbReference>
<evidence type="ECO:0000259" key="4">
    <source>
        <dbReference type="PROSITE" id="PS50102"/>
    </source>
</evidence>
<evidence type="ECO:0000256" key="2">
    <source>
        <dbReference type="PROSITE-ProRule" id="PRU00176"/>
    </source>
</evidence>
<keyword evidence="6" id="KW-1185">Reference proteome</keyword>
<sequence>MSKLFIGGLAWHTEETTLRQKFEEFGPIEEAVVVKDRDTGRSRGFGFVRYTTEADADKAIANMNNVEFDGREIRVDKASDTGPKNTYGRGGGPYSGRGGYAQQPQMYSYGMPNAAVVYPPASYGRGGYPSQPVAYGTPPPQELVRDGDLDLETQA</sequence>
<name>A0A439CU64_9PEZI</name>
<dbReference type="PROSITE" id="PS50102">
    <property type="entry name" value="RRM"/>
    <property type="match status" value="1"/>
</dbReference>
<gene>
    <name evidence="5" type="ORF">EKO27_g9418</name>
</gene>
<dbReference type="GO" id="GO:0003723">
    <property type="term" value="F:RNA binding"/>
    <property type="evidence" value="ECO:0007669"/>
    <property type="project" value="UniProtKB-UniRule"/>
</dbReference>
<dbReference type="InterPro" id="IPR012677">
    <property type="entry name" value="Nucleotide-bd_a/b_plait_sf"/>
</dbReference>
<feature type="compositionally biased region" description="Gly residues" evidence="3">
    <location>
        <begin position="88"/>
        <end position="99"/>
    </location>
</feature>
<evidence type="ECO:0000313" key="5">
    <source>
        <dbReference type="EMBL" id="RWA05687.1"/>
    </source>
</evidence>
<dbReference type="SMART" id="SM00360">
    <property type="entry name" value="RRM"/>
    <property type="match status" value="1"/>
</dbReference>
<reference evidence="5 6" key="1">
    <citation type="submission" date="2018-12" db="EMBL/GenBank/DDBJ databases">
        <title>Draft genome sequence of Xylaria grammica IHI A82.</title>
        <authorList>
            <person name="Buettner E."/>
            <person name="Kellner H."/>
        </authorList>
    </citation>
    <scope>NUCLEOTIDE SEQUENCE [LARGE SCALE GENOMIC DNA]</scope>
    <source>
        <strain evidence="5 6">IHI A82</strain>
    </source>
</reference>
<dbReference type="InterPro" id="IPR035979">
    <property type="entry name" value="RBD_domain_sf"/>
</dbReference>
<dbReference type="PANTHER" id="PTHR48027">
    <property type="entry name" value="HETEROGENEOUS NUCLEAR RIBONUCLEOPROTEIN 87F-RELATED"/>
    <property type="match status" value="1"/>
</dbReference>
<dbReference type="AlphaFoldDB" id="A0A439CU64"/>
<accession>A0A439CU64</accession>
<protein>
    <recommendedName>
        <fullName evidence="4">RRM domain-containing protein</fullName>
    </recommendedName>
</protein>
<dbReference type="InterPro" id="IPR000504">
    <property type="entry name" value="RRM_dom"/>
</dbReference>
<dbReference type="InterPro" id="IPR048289">
    <property type="entry name" value="RRM2_NsCP33-like"/>
</dbReference>
<dbReference type="SUPFAM" id="SSF54928">
    <property type="entry name" value="RNA-binding domain, RBD"/>
    <property type="match status" value="1"/>
</dbReference>
<feature type="domain" description="RRM" evidence="4">
    <location>
        <begin position="2"/>
        <end position="80"/>
    </location>
</feature>
<proteinExistence type="predicted"/>
<evidence type="ECO:0000256" key="1">
    <source>
        <dbReference type="ARBA" id="ARBA00022884"/>
    </source>
</evidence>
<dbReference type="STRING" id="363999.A0A439CU64"/>
<keyword evidence="1 2" id="KW-0694">RNA-binding</keyword>
<dbReference type="Gene3D" id="3.30.70.330">
    <property type="match status" value="1"/>
</dbReference>
<evidence type="ECO:0000256" key="3">
    <source>
        <dbReference type="SAM" id="MobiDB-lite"/>
    </source>
</evidence>
<comment type="caution">
    <text evidence="5">The sequence shown here is derived from an EMBL/GenBank/DDBJ whole genome shotgun (WGS) entry which is preliminary data.</text>
</comment>
<dbReference type="CDD" id="cd21608">
    <property type="entry name" value="RRM2_NsCP33_like"/>
    <property type="match status" value="1"/>
</dbReference>